<reference evidence="1 2" key="1">
    <citation type="submission" date="2015-09" db="EMBL/GenBank/DDBJ databases">
        <title>Genome sequence of ICMP 11288.</title>
        <authorList>
            <person name="Visnovsky S."/>
            <person name="Lu A."/>
            <person name="Panda P."/>
            <person name="Pitman A."/>
        </authorList>
    </citation>
    <scope>NUCLEOTIDE SEQUENCE [LARGE SCALE GENOMIC DNA]</scope>
    <source>
        <strain evidence="1 2">ICMP 11288</strain>
    </source>
</reference>
<evidence type="ECO:0000313" key="1">
    <source>
        <dbReference type="EMBL" id="KTB54575.1"/>
    </source>
</evidence>
<comment type="caution">
    <text evidence="1">The sequence shown here is derived from an EMBL/GenBank/DDBJ whole genome shotgun (WGS) entry which is preliminary data.</text>
</comment>
<accession>A0A0W0H1A5</accession>
<protein>
    <submittedName>
        <fullName evidence="1">Uncharacterized protein</fullName>
    </submittedName>
</protein>
<dbReference type="AlphaFoldDB" id="A0A0W0H1A5"/>
<organism evidence="1 2">
    <name type="scientific">Pseudomonas fluorescens ICMP 11288</name>
    <dbReference type="NCBI Taxonomy" id="1198309"/>
    <lineage>
        <taxon>Bacteria</taxon>
        <taxon>Pseudomonadati</taxon>
        <taxon>Pseudomonadota</taxon>
        <taxon>Gammaproteobacteria</taxon>
        <taxon>Pseudomonadales</taxon>
        <taxon>Pseudomonadaceae</taxon>
        <taxon>Pseudomonas</taxon>
    </lineage>
</organism>
<evidence type="ECO:0000313" key="2">
    <source>
        <dbReference type="Proteomes" id="UP000054197"/>
    </source>
</evidence>
<sequence length="294" mass="33166">MAGGYKFNADLIDDLAKGRAALFLGAGVSSSATTVDGDRIKGWGDFLASQIPAITDESDRQLAQDLLDKKDYLLSCEVIKTCLGDDWDAAIAAEFQKAGTMSDLHKAILSLRQRIVITTNFDKYLESSMAAMPNTKIHPTVISDLEPDLFRLFRDDRSYIVKLHGTVDSPDKLIFAKSDYHDKAYGSWVYREFLDVMLLTHTMVFVGFSMDDPAISLLVEMYANKYKKCRPHYIFVGGSVVSRMKDISKRLRKLFIIDYDKKDNHAELLEMMQDLVLQTDDRRREIAALAVGKP</sequence>
<name>A0A0W0H1A5_PSEFL</name>
<gene>
    <name evidence="1" type="ORF">AO063_11185</name>
</gene>
<dbReference type="RefSeq" id="WP_058422780.1">
    <property type="nucleotide sequence ID" value="NZ_LKEF01000096.1"/>
</dbReference>
<dbReference type="EMBL" id="LKEF01000096">
    <property type="protein sequence ID" value="KTB54575.1"/>
    <property type="molecule type" value="Genomic_DNA"/>
</dbReference>
<proteinExistence type="predicted"/>
<dbReference type="Proteomes" id="UP000054197">
    <property type="component" value="Unassembled WGS sequence"/>
</dbReference>
<dbReference type="Pfam" id="PF13289">
    <property type="entry name" value="SIR2_2"/>
    <property type="match status" value="1"/>
</dbReference>